<dbReference type="AlphaFoldDB" id="A0A919AYJ4"/>
<dbReference type="SUPFAM" id="SSF55486">
    <property type="entry name" value="Metalloproteases ('zincins'), catalytic domain"/>
    <property type="match status" value="1"/>
</dbReference>
<dbReference type="Pfam" id="PF17148">
    <property type="entry name" value="DUF5117"/>
    <property type="match status" value="1"/>
</dbReference>
<dbReference type="InterPro" id="IPR024079">
    <property type="entry name" value="MetalloPept_cat_dom_sf"/>
</dbReference>
<feature type="compositionally biased region" description="Basic and acidic residues" evidence="1">
    <location>
        <begin position="124"/>
        <end position="134"/>
    </location>
</feature>
<feature type="domain" description="DUF5117" evidence="3">
    <location>
        <begin position="212"/>
        <end position="408"/>
    </location>
</feature>
<dbReference type="CDD" id="cd04276">
    <property type="entry name" value="ZnMc_MMP_like_2"/>
    <property type="match status" value="1"/>
</dbReference>
<evidence type="ECO:0008006" key="6">
    <source>
        <dbReference type="Google" id="ProtNLM"/>
    </source>
</evidence>
<feature type="compositionally biased region" description="Basic and acidic residues" evidence="1">
    <location>
        <begin position="86"/>
        <end position="98"/>
    </location>
</feature>
<dbReference type="InterPro" id="IPR034032">
    <property type="entry name" value="Zn_MMP-like_bac"/>
</dbReference>
<reference evidence="4" key="1">
    <citation type="journal article" date="2014" name="Int. J. Syst. Evol. Microbiol.">
        <title>Complete genome sequence of Corynebacterium casei LMG S-19264T (=DSM 44701T), isolated from a smear-ripened cheese.</title>
        <authorList>
            <consortium name="US DOE Joint Genome Institute (JGI-PGF)"/>
            <person name="Walter F."/>
            <person name="Albersmeier A."/>
            <person name="Kalinowski J."/>
            <person name="Ruckert C."/>
        </authorList>
    </citation>
    <scope>NUCLEOTIDE SEQUENCE</scope>
    <source>
        <strain evidence="4">KCTC 42590</strain>
    </source>
</reference>
<comment type="caution">
    <text evidence="4">The sequence shown here is derived from an EMBL/GenBank/DDBJ whole genome shotgun (WGS) entry which is preliminary data.</text>
</comment>
<feature type="compositionally biased region" description="Acidic residues" evidence="1">
    <location>
        <begin position="74"/>
        <end position="85"/>
    </location>
</feature>
<dbReference type="GO" id="GO:0008237">
    <property type="term" value="F:metallopeptidase activity"/>
    <property type="evidence" value="ECO:0007669"/>
    <property type="project" value="InterPro"/>
</dbReference>
<dbReference type="Pfam" id="PF16313">
    <property type="entry name" value="DUF4953"/>
    <property type="match status" value="1"/>
</dbReference>
<gene>
    <name evidence="4" type="ORF">GCM10017044_26320</name>
</gene>
<evidence type="ECO:0000259" key="3">
    <source>
        <dbReference type="Pfam" id="PF17148"/>
    </source>
</evidence>
<dbReference type="Proteomes" id="UP000630923">
    <property type="component" value="Unassembled WGS sequence"/>
</dbReference>
<evidence type="ECO:0000256" key="1">
    <source>
        <dbReference type="SAM" id="MobiDB-lite"/>
    </source>
</evidence>
<evidence type="ECO:0000313" key="4">
    <source>
        <dbReference type="EMBL" id="GHF29782.1"/>
    </source>
</evidence>
<reference evidence="4" key="2">
    <citation type="submission" date="2020-09" db="EMBL/GenBank/DDBJ databases">
        <authorList>
            <person name="Sun Q."/>
            <person name="Kim S."/>
        </authorList>
    </citation>
    <scope>NUCLEOTIDE SEQUENCE</scope>
    <source>
        <strain evidence="4">KCTC 42590</strain>
    </source>
</reference>
<evidence type="ECO:0000313" key="5">
    <source>
        <dbReference type="Proteomes" id="UP000630923"/>
    </source>
</evidence>
<dbReference type="PANTHER" id="PTHR38478">
    <property type="entry name" value="PEPTIDASE M1A AND M12B"/>
    <property type="match status" value="1"/>
</dbReference>
<feature type="region of interest" description="Disordered" evidence="1">
    <location>
        <begin position="55"/>
        <end position="150"/>
    </location>
</feature>
<dbReference type="RefSeq" id="WP_191253704.1">
    <property type="nucleotide sequence ID" value="NZ_BNCI01000002.1"/>
</dbReference>
<sequence length="1001" mass="112563">MVFMKSFSAPARLDDLRPVTIRSALMATALVSLLVPSFGLQAIETTSPALILKKAATDTDGSKPAKDKPTADEPATDDPKSDDEPDKQPEPKQEKPEDPENPPPSPTEDPIAEPATENDDEAADDKKLEDKAKDDDSDEDEASKKVKRKGRSISDIIEGDYFKDGLFKVYRDPDSGVMRMEIQEDQLDKEFIYFSHISDGVIDGGHFRGQYRRPKVLKFRKYFDRLELVEVNTNFYFDPDNPLSNAKDANISESVLSSARIEAESNPEKEEKAFLIRADILFLSEDLDQLRTPPLPGPNASTSFRLGKLNRAKSRITKVTTYPENLMVNVDYVYSNPTPYARGGAEVTDARNVTVSVQHLMMEMPDTDYTPRFDDPRVGYFLVYTNDMTSTDVTPYRDMIQRWDLRKKFPEQPLSEPVEPIVWWIENTTPLEIRPIIKAAAETWNKAFEKAGFQNVLEVKIQPDDAKWDADDVRYNVIRWTSSPTPLFGGYGPRFVNPRTGQILGADIMLEYIFLTNRLQYDRIYDTAAFTTAPQMDLGGHQTNVTRPSDQTAAIEGSRDTAAPAGNRVGTFAAHLQEHEKSCGLAQHLHLNTILGKALAASKGLSDAENDTLIKESIYYLVLHELGHTFGLNHNMKSSYSLPYDLAHQPDLQGDALTGSVMDYPAINFAPEGKSQAHYYTVKPGEYDEWAITFGYAPEMDDPQTREAHLAKSADPRLAFGNDADDMRVPGKGIDPRINVGDLTDQPITYATDRLVMNKKAIDNLLHKFSKPGESYQEMRNAMGVLLGDISNQGHILSRYIGGIYVDRAVNGQSGAVDPYIPVEAARQQEAMKALRTHIFAPDAFEFDPKLLRHIAIQRRGFAHFLMTEDPKYHAVINNIQAGILDHILHPLTLLRITDTGLYGNEYSLHAVMGDLTDAIFEDDARGQVNTYRQELQIHYIYRLISILKAPFGYDFIARSIALQNLNDIRKSMARWRGNAETRAHREHISFLIDQALDDSQ</sequence>
<dbReference type="PANTHER" id="PTHR38478:SF1">
    <property type="entry name" value="ZINC DEPENDENT METALLOPROTEASE DOMAIN LIPOPROTEIN"/>
    <property type="match status" value="1"/>
</dbReference>
<feature type="compositionally biased region" description="Basic and acidic residues" evidence="1">
    <location>
        <begin position="55"/>
        <end position="71"/>
    </location>
</feature>
<accession>A0A919AYJ4</accession>
<name>A0A919AYJ4_9PROT</name>
<dbReference type="EMBL" id="BNCI01000002">
    <property type="protein sequence ID" value="GHF29782.1"/>
    <property type="molecule type" value="Genomic_DNA"/>
</dbReference>
<protein>
    <recommendedName>
        <fullName evidence="6">DUF5117 domain-containing protein</fullName>
    </recommendedName>
</protein>
<evidence type="ECO:0000259" key="2">
    <source>
        <dbReference type="Pfam" id="PF16313"/>
    </source>
</evidence>
<dbReference type="Gene3D" id="3.40.390.10">
    <property type="entry name" value="Collagenase (Catalytic Domain)"/>
    <property type="match status" value="1"/>
</dbReference>
<keyword evidence="5" id="KW-1185">Reference proteome</keyword>
<dbReference type="InterPro" id="IPR032534">
    <property type="entry name" value="EcxA_zinc-bd"/>
</dbReference>
<dbReference type="InterPro" id="IPR033413">
    <property type="entry name" value="DUF5117"/>
</dbReference>
<organism evidence="4 5">
    <name type="scientific">Kordiimonas sediminis</name>
    <dbReference type="NCBI Taxonomy" id="1735581"/>
    <lineage>
        <taxon>Bacteria</taxon>
        <taxon>Pseudomonadati</taxon>
        <taxon>Pseudomonadota</taxon>
        <taxon>Alphaproteobacteria</taxon>
        <taxon>Kordiimonadales</taxon>
        <taxon>Kordiimonadaceae</taxon>
        <taxon>Kordiimonas</taxon>
    </lineage>
</organism>
<proteinExistence type="predicted"/>
<feature type="domain" description="EcxA zinc-binding" evidence="2">
    <location>
        <begin position="608"/>
        <end position="925"/>
    </location>
</feature>